<dbReference type="PRINTS" id="PR00109">
    <property type="entry name" value="TYRKINASE"/>
</dbReference>
<name>A0A9P1MW34_9PELO</name>
<dbReference type="SMART" id="SM00219">
    <property type="entry name" value="TyrKc"/>
    <property type="match status" value="1"/>
</dbReference>
<dbReference type="InterPro" id="IPR050198">
    <property type="entry name" value="Non-receptor_tyrosine_kinases"/>
</dbReference>
<accession>A0A9P1MW34</accession>
<gene>
    <name evidence="13" type="ORF">CAMP_LOCUS735</name>
</gene>
<dbReference type="EC" id="2.7.10.2" evidence="9"/>
<comment type="caution">
    <text evidence="13">The sequence shown here is derived from an EMBL/GenBank/DDBJ whole genome shotgun (WGS) entry which is preliminary data.</text>
</comment>
<evidence type="ECO:0000313" key="13">
    <source>
        <dbReference type="EMBL" id="CAI5438098.1"/>
    </source>
</evidence>
<comment type="catalytic activity">
    <reaction evidence="6 9">
        <text>L-tyrosyl-[protein] + ATP = O-phospho-L-tyrosyl-[protein] + ADP + H(+)</text>
        <dbReference type="Rhea" id="RHEA:10596"/>
        <dbReference type="Rhea" id="RHEA-COMP:10136"/>
        <dbReference type="Rhea" id="RHEA-COMP:20101"/>
        <dbReference type="ChEBI" id="CHEBI:15378"/>
        <dbReference type="ChEBI" id="CHEBI:30616"/>
        <dbReference type="ChEBI" id="CHEBI:46858"/>
        <dbReference type="ChEBI" id="CHEBI:61978"/>
        <dbReference type="ChEBI" id="CHEBI:456216"/>
        <dbReference type="EC" id="2.7.10.2"/>
    </reaction>
</comment>
<evidence type="ECO:0000256" key="10">
    <source>
        <dbReference type="SAM" id="MobiDB-lite"/>
    </source>
</evidence>
<dbReference type="OrthoDB" id="3256376at2759"/>
<evidence type="ECO:0000256" key="8">
    <source>
        <dbReference type="PROSITE-ProRule" id="PRU10141"/>
    </source>
</evidence>
<dbReference type="Gene3D" id="3.30.505.10">
    <property type="entry name" value="SH2 domain"/>
    <property type="match status" value="1"/>
</dbReference>
<dbReference type="CDD" id="cd00192">
    <property type="entry name" value="PTKc"/>
    <property type="match status" value="1"/>
</dbReference>
<dbReference type="InterPro" id="IPR000719">
    <property type="entry name" value="Prot_kinase_dom"/>
</dbReference>
<comment type="similarity">
    <text evidence="9">Belongs to the protein kinase superfamily. Tyr protein kinase family.</text>
</comment>
<dbReference type="PANTHER" id="PTHR24418">
    <property type="entry name" value="TYROSINE-PROTEIN KINASE"/>
    <property type="match status" value="1"/>
</dbReference>
<feature type="compositionally biased region" description="Low complexity" evidence="10">
    <location>
        <begin position="453"/>
        <end position="464"/>
    </location>
</feature>
<evidence type="ECO:0000256" key="9">
    <source>
        <dbReference type="RuleBase" id="RU362096"/>
    </source>
</evidence>
<dbReference type="InterPro" id="IPR020635">
    <property type="entry name" value="Tyr_kinase_cat_dom"/>
</dbReference>
<dbReference type="SUPFAM" id="SSF55550">
    <property type="entry name" value="SH2 domain"/>
    <property type="match status" value="1"/>
</dbReference>
<reference evidence="13" key="1">
    <citation type="submission" date="2022-11" db="EMBL/GenBank/DDBJ databases">
        <authorList>
            <person name="Kikuchi T."/>
        </authorList>
    </citation>
    <scope>NUCLEOTIDE SEQUENCE</scope>
    <source>
        <strain evidence="13">PS1010</strain>
    </source>
</reference>
<keyword evidence="3 9" id="KW-0418">Kinase</keyword>
<dbReference type="Proteomes" id="UP001152747">
    <property type="component" value="Unassembled WGS sequence"/>
</dbReference>
<dbReference type="GO" id="GO:0004715">
    <property type="term" value="F:non-membrane spanning protein tyrosine kinase activity"/>
    <property type="evidence" value="ECO:0007669"/>
    <property type="project" value="UniProtKB-EC"/>
</dbReference>
<dbReference type="CDD" id="cd10361">
    <property type="entry name" value="SH2_Fps_family"/>
    <property type="match status" value="1"/>
</dbReference>
<sequence length="548" mass="62556">MSARNENLLNERIAKWLIKQTFYHGYLPRDDLPFILKKRGDFIVRTTERPTGKSRRRELVLSIAWPDGNGEKMIAVKDVRNIVIERSAAGCYIDNLFKFAGLDLLFEYYKTNPIKLHKTNVLMRITRPIGLRSWEYRHSQVLMVKKVGQGAYGEVFKGKLRKAKGKMLEVAVKTMKGDTEASDARMKEVMAEARLMRALNHPNIVRIRGIAVLEQPLYIIIDFINGGGLDSYLKKHASSLTLETKNKMAISAAWGLEFMHSQNILHRDIAARNCLYDTNTFVKLSDFGLSRKGETYTMKEARKMPTKWMSPESLTTFVFTRASDVYSYSVLLYEIYTCKEPFLGVNGGEAKKRILAGQFPSFEKESPSEMWNMVKKKIHNIDPKKRATMKEIVKVLEEWLQLELVLEAEEQEKEENDEPPAGGIDSKRRKSKSDNGRRTPKSKSDTNQNKKAGNSGDSNNGRSSLTTVTKDTENTKDSGGGVELKLDEDEKKDVTDEMMKKEDNTTDKDVSIENRKTDEKKKKSVESDEKVSEEKMSGSYEKVKELPL</sequence>
<dbReference type="SUPFAM" id="SSF56112">
    <property type="entry name" value="Protein kinase-like (PK-like)"/>
    <property type="match status" value="1"/>
</dbReference>
<dbReference type="EMBL" id="CANHGI010000001">
    <property type="protein sequence ID" value="CAI5438098.1"/>
    <property type="molecule type" value="Genomic_DNA"/>
</dbReference>
<dbReference type="PROSITE" id="PS00109">
    <property type="entry name" value="PROTEIN_KINASE_TYR"/>
    <property type="match status" value="1"/>
</dbReference>
<dbReference type="InterPro" id="IPR035849">
    <property type="entry name" value="Fes/Fps/Fer_SH2"/>
</dbReference>
<dbReference type="GO" id="GO:0005524">
    <property type="term" value="F:ATP binding"/>
    <property type="evidence" value="ECO:0007669"/>
    <property type="project" value="UniProtKB-UniRule"/>
</dbReference>
<keyword evidence="14" id="KW-1185">Reference proteome</keyword>
<evidence type="ECO:0000313" key="14">
    <source>
        <dbReference type="Proteomes" id="UP001152747"/>
    </source>
</evidence>
<dbReference type="InterPro" id="IPR036860">
    <property type="entry name" value="SH2_dom_sf"/>
</dbReference>
<dbReference type="AlphaFoldDB" id="A0A9P1MW34"/>
<dbReference type="InterPro" id="IPR000980">
    <property type="entry name" value="SH2"/>
</dbReference>
<dbReference type="PROSITE" id="PS50001">
    <property type="entry name" value="SH2"/>
    <property type="match status" value="1"/>
</dbReference>
<organism evidence="13 14">
    <name type="scientific">Caenorhabditis angaria</name>
    <dbReference type="NCBI Taxonomy" id="860376"/>
    <lineage>
        <taxon>Eukaryota</taxon>
        <taxon>Metazoa</taxon>
        <taxon>Ecdysozoa</taxon>
        <taxon>Nematoda</taxon>
        <taxon>Chromadorea</taxon>
        <taxon>Rhabditida</taxon>
        <taxon>Rhabditina</taxon>
        <taxon>Rhabditomorpha</taxon>
        <taxon>Rhabditoidea</taxon>
        <taxon>Rhabditidae</taxon>
        <taxon>Peloderinae</taxon>
        <taxon>Caenorhabditis</taxon>
    </lineage>
</organism>
<keyword evidence="1 9" id="KW-0808">Transferase</keyword>
<feature type="region of interest" description="Disordered" evidence="10">
    <location>
        <begin position="410"/>
        <end position="548"/>
    </location>
</feature>
<dbReference type="InterPro" id="IPR001245">
    <property type="entry name" value="Ser-Thr/Tyr_kinase_cat_dom"/>
</dbReference>
<feature type="domain" description="Protein kinase" evidence="12">
    <location>
        <begin position="141"/>
        <end position="400"/>
    </location>
</feature>
<dbReference type="InterPro" id="IPR008266">
    <property type="entry name" value="Tyr_kinase_AS"/>
</dbReference>
<evidence type="ECO:0000256" key="4">
    <source>
        <dbReference type="ARBA" id="ARBA00022840"/>
    </source>
</evidence>
<evidence type="ECO:0000256" key="5">
    <source>
        <dbReference type="ARBA" id="ARBA00023137"/>
    </source>
</evidence>
<keyword evidence="4 8" id="KW-0067">ATP-binding</keyword>
<dbReference type="SMART" id="SM00252">
    <property type="entry name" value="SH2"/>
    <property type="match status" value="1"/>
</dbReference>
<feature type="binding site" evidence="8">
    <location>
        <position position="173"/>
    </location>
    <ligand>
        <name>ATP</name>
        <dbReference type="ChEBI" id="CHEBI:30616"/>
    </ligand>
</feature>
<evidence type="ECO:0000256" key="6">
    <source>
        <dbReference type="ARBA" id="ARBA00051245"/>
    </source>
</evidence>
<evidence type="ECO:0000256" key="1">
    <source>
        <dbReference type="ARBA" id="ARBA00022679"/>
    </source>
</evidence>
<dbReference type="InterPro" id="IPR017441">
    <property type="entry name" value="Protein_kinase_ATP_BS"/>
</dbReference>
<dbReference type="FunFam" id="1.10.510.10:FF:001672">
    <property type="entry name" value="Tyrosine-protein kinase"/>
    <property type="match status" value="1"/>
</dbReference>
<feature type="domain" description="SH2" evidence="11">
    <location>
        <begin position="22"/>
        <end position="129"/>
    </location>
</feature>
<evidence type="ECO:0000259" key="11">
    <source>
        <dbReference type="PROSITE" id="PS50001"/>
    </source>
</evidence>
<dbReference type="PROSITE" id="PS00107">
    <property type="entry name" value="PROTEIN_KINASE_ATP"/>
    <property type="match status" value="1"/>
</dbReference>
<evidence type="ECO:0000256" key="2">
    <source>
        <dbReference type="ARBA" id="ARBA00022741"/>
    </source>
</evidence>
<keyword evidence="2 8" id="KW-0547">Nucleotide-binding</keyword>
<keyword evidence="5 9" id="KW-0829">Tyrosine-protein kinase</keyword>
<dbReference type="PROSITE" id="PS50011">
    <property type="entry name" value="PROTEIN_KINASE_DOM"/>
    <property type="match status" value="1"/>
</dbReference>
<evidence type="ECO:0000259" key="12">
    <source>
        <dbReference type="PROSITE" id="PS50011"/>
    </source>
</evidence>
<dbReference type="Gene3D" id="3.30.200.20">
    <property type="entry name" value="Phosphorylase Kinase, domain 1"/>
    <property type="match status" value="1"/>
</dbReference>
<dbReference type="Gene3D" id="1.10.510.10">
    <property type="entry name" value="Transferase(Phosphotransferase) domain 1"/>
    <property type="match status" value="1"/>
</dbReference>
<evidence type="ECO:0000256" key="3">
    <source>
        <dbReference type="ARBA" id="ARBA00022777"/>
    </source>
</evidence>
<feature type="compositionally biased region" description="Basic and acidic residues" evidence="10">
    <location>
        <begin position="484"/>
        <end position="548"/>
    </location>
</feature>
<dbReference type="InterPro" id="IPR011009">
    <property type="entry name" value="Kinase-like_dom_sf"/>
</dbReference>
<evidence type="ECO:0000256" key="7">
    <source>
        <dbReference type="PROSITE-ProRule" id="PRU00191"/>
    </source>
</evidence>
<protein>
    <recommendedName>
        <fullName evidence="9">Tyrosine-protein kinase</fullName>
        <ecNumber evidence="9">2.7.10.2</ecNumber>
    </recommendedName>
</protein>
<proteinExistence type="inferred from homology"/>
<dbReference type="Pfam" id="PF07714">
    <property type="entry name" value="PK_Tyr_Ser-Thr"/>
    <property type="match status" value="1"/>
</dbReference>
<keyword evidence="7" id="KW-0727">SH2 domain</keyword>